<name>A0A1Y1UL22_9FUNG</name>
<feature type="transmembrane region" description="Helical" evidence="1">
    <location>
        <begin position="29"/>
        <end position="51"/>
    </location>
</feature>
<protein>
    <submittedName>
        <fullName evidence="2">Uncharacterized protein</fullName>
    </submittedName>
</protein>
<reference evidence="2 3" key="1">
    <citation type="submission" date="2016-08" db="EMBL/GenBank/DDBJ databases">
        <title>A Parts List for Fungal Cellulosomes Revealed by Comparative Genomics.</title>
        <authorList>
            <consortium name="DOE Joint Genome Institute"/>
            <person name="Haitjema C.H."/>
            <person name="Gilmore S.P."/>
            <person name="Henske J.K."/>
            <person name="Solomon K.V."/>
            <person name="De Groot R."/>
            <person name="Kuo A."/>
            <person name="Mondo S.J."/>
            <person name="Salamov A.A."/>
            <person name="Labutti K."/>
            <person name="Zhao Z."/>
            <person name="Chiniquy J."/>
            <person name="Barry K."/>
            <person name="Brewer H.M."/>
            <person name="Purvine S.O."/>
            <person name="Wright A.T."/>
            <person name="Boxma B."/>
            <person name="Van Alen T."/>
            <person name="Hackstein J.H."/>
            <person name="Baker S.E."/>
            <person name="Grigoriev I.V."/>
            <person name="O'Malley M.A."/>
        </authorList>
    </citation>
    <scope>NUCLEOTIDE SEQUENCE [LARGE SCALE GENOMIC DNA]</scope>
    <source>
        <strain evidence="2 3">S4</strain>
    </source>
</reference>
<organism evidence="2 3">
    <name type="scientific">Anaeromyces robustus</name>
    <dbReference type="NCBI Taxonomy" id="1754192"/>
    <lineage>
        <taxon>Eukaryota</taxon>
        <taxon>Fungi</taxon>
        <taxon>Fungi incertae sedis</taxon>
        <taxon>Chytridiomycota</taxon>
        <taxon>Chytridiomycota incertae sedis</taxon>
        <taxon>Neocallimastigomycetes</taxon>
        <taxon>Neocallimastigales</taxon>
        <taxon>Neocallimastigaceae</taxon>
        <taxon>Anaeromyces</taxon>
    </lineage>
</organism>
<comment type="caution">
    <text evidence="2">The sequence shown here is derived from an EMBL/GenBank/DDBJ whole genome shotgun (WGS) entry which is preliminary data.</text>
</comment>
<dbReference type="EMBL" id="MCFG01000904">
    <property type="protein sequence ID" value="ORX38758.1"/>
    <property type="molecule type" value="Genomic_DNA"/>
</dbReference>
<dbReference type="AlphaFoldDB" id="A0A1Y1UL22"/>
<keyword evidence="1" id="KW-1133">Transmembrane helix</keyword>
<evidence type="ECO:0000313" key="3">
    <source>
        <dbReference type="Proteomes" id="UP000193944"/>
    </source>
</evidence>
<sequence>MVYLQNYFLYLQWHHVQSYISVFFHCHKYFYKLIVMVYLLFIFIFTSAPCLIKYFIFFHCHKYFYKLIIMVYLLFYFYIYISTMFN</sequence>
<reference evidence="2 3" key="2">
    <citation type="submission" date="2016-08" db="EMBL/GenBank/DDBJ databases">
        <title>Pervasive Adenine N6-methylation of Active Genes in Fungi.</title>
        <authorList>
            <consortium name="DOE Joint Genome Institute"/>
            <person name="Mondo S.J."/>
            <person name="Dannebaum R.O."/>
            <person name="Kuo R.C."/>
            <person name="Labutti K."/>
            <person name="Haridas S."/>
            <person name="Kuo A."/>
            <person name="Salamov A."/>
            <person name="Ahrendt S.R."/>
            <person name="Lipzen A."/>
            <person name="Sullivan W."/>
            <person name="Andreopoulos W.B."/>
            <person name="Clum A."/>
            <person name="Lindquist E."/>
            <person name="Daum C."/>
            <person name="Ramamoorthy G.K."/>
            <person name="Gryganskyi A."/>
            <person name="Culley D."/>
            <person name="Magnuson J.K."/>
            <person name="James T.Y."/>
            <person name="O'Malley M.A."/>
            <person name="Stajich J.E."/>
            <person name="Spatafora J.W."/>
            <person name="Visel A."/>
            <person name="Grigoriev I.V."/>
        </authorList>
    </citation>
    <scope>NUCLEOTIDE SEQUENCE [LARGE SCALE GENOMIC DNA]</scope>
    <source>
        <strain evidence="2 3">S4</strain>
    </source>
</reference>
<feature type="transmembrane region" description="Helical" evidence="1">
    <location>
        <begin position="63"/>
        <end position="81"/>
    </location>
</feature>
<proteinExistence type="predicted"/>
<keyword evidence="3" id="KW-1185">Reference proteome</keyword>
<keyword evidence="1" id="KW-0812">Transmembrane</keyword>
<accession>A0A1Y1UL22</accession>
<dbReference type="Proteomes" id="UP000193944">
    <property type="component" value="Unassembled WGS sequence"/>
</dbReference>
<keyword evidence="1" id="KW-0472">Membrane</keyword>
<evidence type="ECO:0000256" key="1">
    <source>
        <dbReference type="SAM" id="Phobius"/>
    </source>
</evidence>
<gene>
    <name evidence="2" type="ORF">BCR32DRAFT_162213</name>
</gene>
<evidence type="ECO:0000313" key="2">
    <source>
        <dbReference type="EMBL" id="ORX38758.1"/>
    </source>
</evidence>